<dbReference type="AlphaFoldDB" id="A0A194V6I5"/>
<sequence>MVPRDEVPQHVEYVRLHAAKIGPGRDGGHPGLLGAAAAAALPPALLLRRLLRLLLLHLLLLEPGLIIPRHEQRPPSRRLLAQHIAVHDIQVPPQNRIDPPPAAPVLAPPVLPRLRPGRRRFRKQRRVAQVPLGRHDGVGARGVQTPLQVPMLQDVPVGEDDRLGREVLPQVPDVRPVRHPRQVALLLAAAAVHGEDARAGAQHVARVRERRLPRVQDADLGRHRHGQALVQRPDHVVDERLVLLQERPVVALARDALRAPEVQVHGVAVRRGQERRREERLRVVGAELHEERAGKEEEEEEEGVARSGWFWVEIGEAVDHVGWKCESRYFWLSAKRRAWNMGV</sequence>
<keyword evidence="2" id="KW-1185">Reference proteome</keyword>
<reference evidence="2" key="1">
    <citation type="submission" date="2014-12" db="EMBL/GenBank/DDBJ databases">
        <title>Genome Sequence of Valsa Canker Pathogens Uncovers a Specific Adaption of Colonization on Woody Bark.</title>
        <authorList>
            <person name="Yin Z."/>
            <person name="Liu H."/>
            <person name="Gao X."/>
            <person name="Li Z."/>
            <person name="Song N."/>
            <person name="Ke X."/>
            <person name="Dai Q."/>
            <person name="Wu Y."/>
            <person name="Sun Y."/>
            <person name="Xu J.-R."/>
            <person name="Kang Z.K."/>
            <person name="Wang L."/>
            <person name="Huang L."/>
        </authorList>
    </citation>
    <scope>NUCLEOTIDE SEQUENCE [LARGE SCALE GENOMIC DNA]</scope>
    <source>
        <strain evidence="2">SXYL134</strain>
    </source>
</reference>
<dbReference type="Proteomes" id="UP000078576">
    <property type="component" value="Unassembled WGS sequence"/>
</dbReference>
<protein>
    <submittedName>
        <fullName evidence="1">Uncharacterized protein</fullName>
    </submittedName>
</protein>
<dbReference type="EMBL" id="KN714732">
    <property type="protein sequence ID" value="KUI59582.1"/>
    <property type="molecule type" value="Genomic_DNA"/>
</dbReference>
<evidence type="ECO:0000313" key="1">
    <source>
        <dbReference type="EMBL" id="KUI59582.1"/>
    </source>
</evidence>
<gene>
    <name evidence="1" type="ORF">VP1G_11127</name>
</gene>
<evidence type="ECO:0000313" key="2">
    <source>
        <dbReference type="Proteomes" id="UP000078576"/>
    </source>
</evidence>
<proteinExistence type="predicted"/>
<organism evidence="1 2">
    <name type="scientific">Cytospora mali</name>
    <name type="common">Apple Valsa canker fungus</name>
    <name type="synonym">Valsa mali</name>
    <dbReference type="NCBI Taxonomy" id="578113"/>
    <lineage>
        <taxon>Eukaryota</taxon>
        <taxon>Fungi</taxon>
        <taxon>Dikarya</taxon>
        <taxon>Ascomycota</taxon>
        <taxon>Pezizomycotina</taxon>
        <taxon>Sordariomycetes</taxon>
        <taxon>Sordariomycetidae</taxon>
        <taxon>Diaporthales</taxon>
        <taxon>Cytosporaceae</taxon>
        <taxon>Cytospora</taxon>
    </lineage>
</organism>
<accession>A0A194V6I5</accession>
<name>A0A194V6I5_CYTMA</name>